<dbReference type="CDD" id="cd03216">
    <property type="entry name" value="ABC_Carb_Monos_I"/>
    <property type="match status" value="1"/>
</dbReference>
<feature type="region of interest" description="Disordered" evidence="3">
    <location>
        <begin position="1"/>
        <end position="21"/>
    </location>
</feature>
<feature type="domain" description="ABC transporter" evidence="4">
    <location>
        <begin position="24"/>
        <end position="258"/>
    </location>
</feature>
<organism evidence="5">
    <name type="scientific">Alloyangia sp. H15</name>
    <dbReference type="NCBI Taxonomy" id="3029062"/>
    <lineage>
        <taxon>Bacteria</taxon>
        <taxon>Pseudomonadati</taxon>
        <taxon>Pseudomonadota</taxon>
        <taxon>Alphaproteobacteria</taxon>
        <taxon>Rhodobacterales</taxon>
        <taxon>Roseobacteraceae</taxon>
        <taxon>Alloyangia</taxon>
    </lineage>
</organism>
<dbReference type="PROSITE" id="PS50893">
    <property type="entry name" value="ABC_TRANSPORTER_2"/>
    <property type="match status" value="2"/>
</dbReference>
<dbReference type="InterPro" id="IPR003593">
    <property type="entry name" value="AAA+_ATPase"/>
</dbReference>
<dbReference type="Gene3D" id="3.40.50.300">
    <property type="entry name" value="P-loop containing nucleotide triphosphate hydrolases"/>
    <property type="match status" value="2"/>
</dbReference>
<evidence type="ECO:0000313" key="5">
    <source>
        <dbReference type="EMBL" id="XCC96526.1"/>
    </source>
</evidence>
<dbReference type="InterPro" id="IPR050107">
    <property type="entry name" value="ABC_carbohydrate_import_ATPase"/>
</dbReference>
<dbReference type="AlphaFoldDB" id="A0AAU8ANG2"/>
<dbReference type="InterPro" id="IPR003439">
    <property type="entry name" value="ABC_transporter-like_ATP-bd"/>
</dbReference>
<evidence type="ECO:0000256" key="1">
    <source>
        <dbReference type="ARBA" id="ARBA00022741"/>
    </source>
</evidence>
<dbReference type="SUPFAM" id="SSF52540">
    <property type="entry name" value="P-loop containing nucleoside triphosphate hydrolases"/>
    <property type="match status" value="2"/>
</dbReference>
<evidence type="ECO:0000259" key="4">
    <source>
        <dbReference type="PROSITE" id="PS50893"/>
    </source>
</evidence>
<dbReference type="GO" id="GO:0016887">
    <property type="term" value="F:ATP hydrolysis activity"/>
    <property type="evidence" value="ECO:0007669"/>
    <property type="project" value="InterPro"/>
</dbReference>
<feature type="domain" description="ABC transporter" evidence="4">
    <location>
        <begin position="275"/>
        <end position="519"/>
    </location>
</feature>
<dbReference type="RefSeq" id="WP_353475408.1">
    <property type="nucleotide sequence ID" value="NZ_CP123385.1"/>
</dbReference>
<dbReference type="PANTHER" id="PTHR43790:SF4">
    <property type="entry name" value="GUANOSINE IMPORT ATP-BINDING PROTEIN NUPO"/>
    <property type="match status" value="1"/>
</dbReference>
<dbReference type="PANTHER" id="PTHR43790">
    <property type="entry name" value="CARBOHYDRATE TRANSPORT ATP-BINDING PROTEIN MG119-RELATED"/>
    <property type="match status" value="1"/>
</dbReference>
<evidence type="ECO:0000256" key="2">
    <source>
        <dbReference type="ARBA" id="ARBA00022840"/>
    </source>
</evidence>
<dbReference type="Pfam" id="PF00005">
    <property type="entry name" value="ABC_tran"/>
    <property type="match status" value="2"/>
</dbReference>
<proteinExistence type="predicted"/>
<dbReference type="PROSITE" id="PS00211">
    <property type="entry name" value="ABC_TRANSPORTER_1"/>
    <property type="match status" value="1"/>
</dbReference>
<dbReference type="GO" id="GO:0005524">
    <property type="term" value="F:ATP binding"/>
    <property type="evidence" value="ECO:0007669"/>
    <property type="project" value="UniProtKB-KW"/>
</dbReference>
<dbReference type="EMBL" id="CP123385">
    <property type="protein sequence ID" value="XCC96526.1"/>
    <property type="molecule type" value="Genomic_DNA"/>
</dbReference>
<evidence type="ECO:0000256" key="3">
    <source>
        <dbReference type="SAM" id="MobiDB-lite"/>
    </source>
</evidence>
<keyword evidence="2 5" id="KW-0067">ATP-binding</keyword>
<protein>
    <submittedName>
        <fullName evidence="5">ATP-binding cassette domain-containing protein</fullName>
    </submittedName>
</protein>
<reference evidence="5" key="1">
    <citation type="submission" date="2023-02" db="EMBL/GenBank/DDBJ databases">
        <title>Description and genomic characterization of Salipiger bruguierae sp. nov., isolated from the sediment of mangrove plant Bruguiera sexangula.</title>
        <authorList>
            <person name="Long M."/>
        </authorList>
    </citation>
    <scope>NUCLEOTIDE SEQUENCE</scope>
    <source>
        <strain evidence="5">H15</strain>
    </source>
</reference>
<keyword evidence="1" id="KW-0547">Nucleotide-binding</keyword>
<dbReference type="InterPro" id="IPR017871">
    <property type="entry name" value="ABC_transporter-like_CS"/>
</dbReference>
<accession>A0AAU8ANG2</accession>
<dbReference type="SMART" id="SM00382">
    <property type="entry name" value="AAA"/>
    <property type="match status" value="1"/>
</dbReference>
<sequence>MTPSEDMPIAHPGPHDGPGRAPALLLRGIDKSFDGHRALDGAGFRLEWGEVHALVGENGAGKSTIMNVATAVYAADAGEVIVDGRDVPLRGPADAMAAGLGMVHQHFRLVGSFTVAENVALSLRGAGQKVSVAEAARLLAARAAELGFRLDPAARVDELSIAERQRAEILKVLLLGAGILILDEPTAVLTADEAQALLTLVRRLAGEGRAVVLITHKLREVAAYSDRITVMRQGRTVLDAAPAEGLAMDEVARLAVGEMPAVPPRAAARPGAPLLSVAGLTARRGDGSRALDALSLELAEGEVLGIAGVGGNGQSELVDLLSGLRRPEAGTIGLGGTDLLAASPAARRAAGLRVVPADRFDSAMAPGLTLAENLALTGVGSDRFGGRWLVDRRKMRREAERLIAEHEVRGGGPATPASLLSGGNAQKLLLAREVSDGARLLVAHSPSRGLDLRATRAGHGAIAEGVARGMACLLISEDLEEIMSLSTRVCVINNGRLSAPMPAGEVTSDRLGKLLVGHA</sequence>
<dbReference type="CDD" id="cd03215">
    <property type="entry name" value="ABC_Carb_Monos_II"/>
    <property type="match status" value="1"/>
</dbReference>
<name>A0AAU8ANG2_9RHOB</name>
<dbReference type="InterPro" id="IPR027417">
    <property type="entry name" value="P-loop_NTPase"/>
</dbReference>
<gene>
    <name evidence="5" type="ORF">PVT71_17805</name>
</gene>